<dbReference type="AlphaFoldDB" id="A0A6S7JHG5"/>
<accession>A0A6S7JHG5</accession>
<evidence type="ECO:0000313" key="2">
    <source>
        <dbReference type="EMBL" id="CAB4030288.1"/>
    </source>
</evidence>
<evidence type="ECO:0000313" key="3">
    <source>
        <dbReference type="Proteomes" id="UP001152795"/>
    </source>
</evidence>
<proteinExistence type="predicted"/>
<name>A0A6S7JHG5_PARCT</name>
<evidence type="ECO:0000259" key="1">
    <source>
        <dbReference type="Pfam" id="PF24764"/>
    </source>
</evidence>
<comment type="caution">
    <text evidence="2">The sequence shown here is derived from an EMBL/GenBank/DDBJ whole genome shotgun (WGS) entry which is preliminary data.</text>
</comment>
<dbReference type="Proteomes" id="UP001152795">
    <property type="component" value="Unassembled WGS sequence"/>
</dbReference>
<dbReference type="Pfam" id="PF24764">
    <property type="entry name" value="rva_4"/>
    <property type="match status" value="1"/>
</dbReference>
<sequence length="150" mass="17382">MEDAGNSFLDNPTHVFTLHYVFLPRINQALHEYQRAFNEHGIRTANNWSPNQMWLNGMMNEENPLKHDGLDETPDDLQYYGYDPHAPSPFEDSDNNVVVSPIYETPDTKFMRAPQRVNPLRDSNDMGIDVYPEALTLVKELLNIDETQQM</sequence>
<organism evidence="2 3">
    <name type="scientific">Paramuricea clavata</name>
    <name type="common">Red gorgonian</name>
    <name type="synonym">Violescent sea-whip</name>
    <dbReference type="NCBI Taxonomy" id="317549"/>
    <lineage>
        <taxon>Eukaryota</taxon>
        <taxon>Metazoa</taxon>
        <taxon>Cnidaria</taxon>
        <taxon>Anthozoa</taxon>
        <taxon>Octocorallia</taxon>
        <taxon>Malacalcyonacea</taxon>
        <taxon>Plexauridae</taxon>
        <taxon>Paramuricea</taxon>
    </lineage>
</organism>
<dbReference type="EMBL" id="CACRXK020016759">
    <property type="protein sequence ID" value="CAB4030288.1"/>
    <property type="molecule type" value="Genomic_DNA"/>
</dbReference>
<reference evidence="2" key="1">
    <citation type="submission" date="2020-04" db="EMBL/GenBank/DDBJ databases">
        <authorList>
            <person name="Alioto T."/>
            <person name="Alioto T."/>
            <person name="Gomez Garrido J."/>
        </authorList>
    </citation>
    <scope>NUCLEOTIDE SEQUENCE</scope>
    <source>
        <strain evidence="2">A484AB</strain>
    </source>
</reference>
<keyword evidence="3" id="KW-1185">Reference proteome</keyword>
<dbReference type="OrthoDB" id="5988480at2759"/>
<gene>
    <name evidence="2" type="ORF">PACLA_8A044748</name>
</gene>
<dbReference type="InterPro" id="IPR058913">
    <property type="entry name" value="Integrase_dom_put"/>
</dbReference>
<protein>
    <recommendedName>
        <fullName evidence="1">Integrase core domain-containing protein</fullName>
    </recommendedName>
</protein>
<feature type="domain" description="Integrase core" evidence="1">
    <location>
        <begin position="1"/>
        <end position="62"/>
    </location>
</feature>